<evidence type="ECO:0000313" key="3">
    <source>
        <dbReference type="Proteomes" id="UP000835052"/>
    </source>
</evidence>
<gene>
    <name evidence="2" type="ORF">CAUJ_LOCUS5161</name>
</gene>
<feature type="compositionally biased region" description="Low complexity" evidence="1">
    <location>
        <begin position="47"/>
        <end position="61"/>
    </location>
</feature>
<feature type="compositionally biased region" description="Basic and acidic residues" evidence="1">
    <location>
        <begin position="151"/>
        <end position="164"/>
    </location>
</feature>
<feature type="region of interest" description="Disordered" evidence="1">
    <location>
        <begin position="255"/>
        <end position="284"/>
    </location>
</feature>
<feature type="compositionally biased region" description="Polar residues" evidence="1">
    <location>
        <begin position="166"/>
        <end position="182"/>
    </location>
</feature>
<feature type="compositionally biased region" description="Polar residues" evidence="1">
    <location>
        <begin position="190"/>
        <end position="199"/>
    </location>
</feature>
<organism evidence="2 3">
    <name type="scientific">Caenorhabditis auriculariae</name>
    <dbReference type="NCBI Taxonomy" id="2777116"/>
    <lineage>
        <taxon>Eukaryota</taxon>
        <taxon>Metazoa</taxon>
        <taxon>Ecdysozoa</taxon>
        <taxon>Nematoda</taxon>
        <taxon>Chromadorea</taxon>
        <taxon>Rhabditida</taxon>
        <taxon>Rhabditina</taxon>
        <taxon>Rhabditomorpha</taxon>
        <taxon>Rhabditoidea</taxon>
        <taxon>Rhabditidae</taxon>
        <taxon>Peloderinae</taxon>
        <taxon>Caenorhabditis</taxon>
    </lineage>
</organism>
<evidence type="ECO:0000313" key="2">
    <source>
        <dbReference type="EMBL" id="CAD6189242.1"/>
    </source>
</evidence>
<feature type="compositionally biased region" description="Acidic residues" evidence="1">
    <location>
        <begin position="119"/>
        <end position="150"/>
    </location>
</feature>
<sequence>MSSSSSYSSPYSSYTSRYGSYTSSRDRDRSQKSTYSSSPSENERKYSSYTSKYSDYTPKSSTRSRKMEGERATPEADQHPREDTETPTEEIHEEIVVQTPDPEILQESDVEEFKNEGQESVEEEDVSNNAAEQEEAQESEPEPEQEPEQEEPPKEDAEESDVKGSKSVTPTSPSRNFSQLSSPEKRVQTPEMSNENRVPSPNFGGSKKAVNSSWPPKNGVEDEEQKMKELMIDTAAVPKKKVSDLIARFNSGAVESPVAKPPTNYKSEYGATGETGKVSKGQFN</sequence>
<name>A0A8S1H1M8_9PELO</name>
<feature type="compositionally biased region" description="Basic and acidic residues" evidence="1">
    <location>
        <begin position="65"/>
        <end position="95"/>
    </location>
</feature>
<evidence type="ECO:0000256" key="1">
    <source>
        <dbReference type="SAM" id="MobiDB-lite"/>
    </source>
</evidence>
<protein>
    <submittedName>
        <fullName evidence="2">Uncharacterized protein</fullName>
    </submittedName>
</protein>
<proteinExistence type="predicted"/>
<feature type="compositionally biased region" description="Low complexity" evidence="1">
    <location>
        <begin position="1"/>
        <end position="23"/>
    </location>
</feature>
<comment type="caution">
    <text evidence="2">The sequence shown here is derived from an EMBL/GenBank/DDBJ whole genome shotgun (WGS) entry which is preliminary data.</text>
</comment>
<feature type="region of interest" description="Disordered" evidence="1">
    <location>
        <begin position="1"/>
        <end position="226"/>
    </location>
</feature>
<dbReference type="OrthoDB" id="5852206at2759"/>
<accession>A0A8S1H1M8</accession>
<keyword evidence="3" id="KW-1185">Reference proteome</keyword>
<dbReference type="EMBL" id="CAJGYM010000010">
    <property type="protein sequence ID" value="CAD6189242.1"/>
    <property type="molecule type" value="Genomic_DNA"/>
</dbReference>
<reference evidence="2" key="1">
    <citation type="submission" date="2020-10" db="EMBL/GenBank/DDBJ databases">
        <authorList>
            <person name="Kikuchi T."/>
        </authorList>
    </citation>
    <scope>NUCLEOTIDE SEQUENCE</scope>
    <source>
        <strain evidence="2">NKZ352</strain>
    </source>
</reference>
<dbReference type="Proteomes" id="UP000835052">
    <property type="component" value="Unassembled WGS sequence"/>
</dbReference>
<dbReference type="AlphaFoldDB" id="A0A8S1H1M8"/>